<evidence type="ECO:0000256" key="1">
    <source>
        <dbReference type="SAM" id="MobiDB-lite"/>
    </source>
</evidence>
<keyword evidence="4" id="KW-1185">Reference proteome</keyword>
<dbReference type="GeneID" id="39745520"/>
<feature type="region of interest" description="Disordered" evidence="1">
    <location>
        <begin position="84"/>
        <end position="108"/>
    </location>
</feature>
<protein>
    <submittedName>
        <fullName evidence="3">Variable surface protein</fullName>
    </submittedName>
</protein>
<dbReference type="RefSeq" id="XP_028547301.1">
    <property type="nucleotide sequence ID" value="XM_028691500.1"/>
</dbReference>
<dbReference type="EMBL" id="BDQF01000672">
    <property type="protein sequence ID" value="GAW84712.1"/>
    <property type="molecule type" value="Genomic_DNA"/>
</dbReference>
<keyword evidence="2" id="KW-0472">Membrane</keyword>
<reference evidence="4" key="1">
    <citation type="submission" date="2017-04" db="EMBL/GenBank/DDBJ databases">
        <title>Plasmodium gonderi genome.</title>
        <authorList>
            <person name="Arisue N."/>
            <person name="Honma H."/>
            <person name="Kawai S."/>
            <person name="Tougan T."/>
            <person name="Tanabe K."/>
            <person name="Horii T."/>
        </authorList>
    </citation>
    <scope>NUCLEOTIDE SEQUENCE [LARGE SCALE GENOMIC DNA]</scope>
    <source>
        <strain evidence="4">ATCC 30045</strain>
    </source>
</reference>
<organism evidence="3 4">
    <name type="scientific">Plasmodium gonderi</name>
    <dbReference type="NCBI Taxonomy" id="77519"/>
    <lineage>
        <taxon>Eukaryota</taxon>
        <taxon>Sar</taxon>
        <taxon>Alveolata</taxon>
        <taxon>Apicomplexa</taxon>
        <taxon>Aconoidasida</taxon>
        <taxon>Haemosporida</taxon>
        <taxon>Plasmodiidae</taxon>
        <taxon>Plasmodium</taxon>
        <taxon>Plasmodium (Plasmodium)</taxon>
    </lineage>
</organism>
<gene>
    <name evidence="3" type="ORF">PGO_004545</name>
</gene>
<proteinExistence type="predicted"/>
<sequence>FDDYPDDHSLKILKDLENAYNIIEELNIKHNDCTSSNEKYEQYMNSLKSCQYSNKISFKLILKSIKDLYEEKCPKEKIPWDSSSMVTQTSEVTNNRTMESTKNTPETKSIVLSNEETTNFPMKESAKDTMTEKITRVYIGTFSLISYTPYGSYLLTWINNFKRRLNKKNKEHLNLMDSFEKRHENSIDERYRIAYNSVDYS</sequence>
<accession>A0A1Y1JVF4</accession>
<dbReference type="AlphaFoldDB" id="A0A1Y1JVF4"/>
<keyword evidence="2" id="KW-0812">Transmembrane</keyword>
<feature type="non-terminal residue" evidence="3">
    <location>
        <position position="1"/>
    </location>
</feature>
<keyword evidence="2" id="KW-1133">Transmembrane helix</keyword>
<evidence type="ECO:0000313" key="3">
    <source>
        <dbReference type="EMBL" id="GAW84712.1"/>
    </source>
</evidence>
<feature type="transmembrane region" description="Helical" evidence="2">
    <location>
        <begin position="137"/>
        <end position="158"/>
    </location>
</feature>
<dbReference type="Proteomes" id="UP000195521">
    <property type="component" value="Unassembled WGS sequence"/>
</dbReference>
<evidence type="ECO:0000313" key="4">
    <source>
        <dbReference type="Proteomes" id="UP000195521"/>
    </source>
</evidence>
<name>A0A1Y1JVF4_PLAGO</name>
<evidence type="ECO:0000256" key="2">
    <source>
        <dbReference type="SAM" id="Phobius"/>
    </source>
</evidence>
<comment type="caution">
    <text evidence="3">The sequence shown here is derived from an EMBL/GenBank/DDBJ whole genome shotgun (WGS) entry which is preliminary data.</text>
</comment>